<protein>
    <recommendedName>
        <fullName evidence="3">DUF4278 domain-containing protein</fullName>
    </recommendedName>
</protein>
<evidence type="ECO:0000313" key="2">
    <source>
        <dbReference type="Proteomes" id="UP000185860"/>
    </source>
</evidence>
<evidence type="ECO:0008006" key="3">
    <source>
        <dbReference type="Google" id="ProtNLM"/>
    </source>
</evidence>
<proteinExistence type="predicted"/>
<comment type="caution">
    <text evidence="1">The sequence shown here is derived from an EMBL/GenBank/DDBJ whole genome shotgun (WGS) entry which is preliminary data.</text>
</comment>
<name>A0A1U7I8K0_9CYAN</name>
<gene>
    <name evidence="1" type="ORF">NIES2119_25195</name>
</gene>
<reference evidence="1 2" key="1">
    <citation type="submission" date="2016-11" db="EMBL/GenBank/DDBJ databases">
        <title>Draft Genome Sequences of Nine Cyanobacterial Strains from Diverse Habitats.</title>
        <authorList>
            <person name="Zhu T."/>
            <person name="Hou S."/>
            <person name="Lu X."/>
            <person name="Hess W.R."/>
        </authorList>
    </citation>
    <scope>NUCLEOTIDE SEQUENCE [LARGE SCALE GENOMIC DNA]</scope>
    <source>
        <strain evidence="1 2">IAM M-71</strain>
    </source>
</reference>
<evidence type="ECO:0000313" key="1">
    <source>
        <dbReference type="EMBL" id="OKH32725.1"/>
    </source>
</evidence>
<dbReference type="EMBL" id="MRCE01000036">
    <property type="protein sequence ID" value="OKH32725.1"/>
    <property type="molecule type" value="Genomic_DNA"/>
</dbReference>
<sequence>MQLIYRGHVYDYTPPKLKPYIKPRAINWRFQAPGETYSENISAEPYVKPRAINWRFKMAT</sequence>
<accession>A0A1U7I8K0</accession>
<dbReference type="AlphaFoldDB" id="A0A1U7I8K0"/>
<dbReference type="RefSeq" id="WP_073596254.1">
    <property type="nucleotide sequence ID" value="NZ_MRCE01000036.1"/>
</dbReference>
<organism evidence="1 2">
    <name type="scientific">[Phormidium ambiguum] IAM M-71</name>
    <dbReference type="NCBI Taxonomy" id="454136"/>
    <lineage>
        <taxon>Bacteria</taxon>
        <taxon>Bacillati</taxon>
        <taxon>Cyanobacteriota</taxon>
        <taxon>Cyanophyceae</taxon>
        <taxon>Oscillatoriophycideae</taxon>
        <taxon>Aerosakkonematales</taxon>
        <taxon>Aerosakkonemataceae</taxon>
        <taxon>Floridanema</taxon>
    </lineage>
</organism>
<dbReference type="OrthoDB" id="517878at2"/>
<dbReference type="STRING" id="454136.NIES2119_25195"/>
<dbReference type="Proteomes" id="UP000185860">
    <property type="component" value="Unassembled WGS sequence"/>
</dbReference>